<organism evidence="1">
    <name type="scientific">Tanacetum cinerariifolium</name>
    <name type="common">Dalmatian daisy</name>
    <name type="synonym">Chrysanthemum cinerariifolium</name>
    <dbReference type="NCBI Taxonomy" id="118510"/>
    <lineage>
        <taxon>Eukaryota</taxon>
        <taxon>Viridiplantae</taxon>
        <taxon>Streptophyta</taxon>
        <taxon>Embryophyta</taxon>
        <taxon>Tracheophyta</taxon>
        <taxon>Spermatophyta</taxon>
        <taxon>Magnoliopsida</taxon>
        <taxon>eudicotyledons</taxon>
        <taxon>Gunneridae</taxon>
        <taxon>Pentapetalae</taxon>
        <taxon>asterids</taxon>
        <taxon>campanulids</taxon>
        <taxon>Asterales</taxon>
        <taxon>Asteraceae</taxon>
        <taxon>Asteroideae</taxon>
        <taxon>Anthemideae</taxon>
        <taxon>Anthemidinae</taxon>
        <taxon>Tanacetum</taxon>
    </lineage>
</organism>
<name>A0A699SLK8_TANCI</name>
<accession>A0A699SLK8</accession>
<proteinExistence type="predicted"/>
<dbReference type="AlphaFoldDB" id="A0A699SLK8"/>
<comment type="caution">
    <text evidence="1">The sequence shown here is derived from an EMBL/GenBank/DDBJ whole genome shotgun (WGS) entry which is preliminary data.</text>
</comment>
<feature type="non-terminal residue" evidence="1">
    <location>
        <position position="116"/>
    </location>
</feature>
<gene>
    <name evidence="1" type="ORF">Tci_870440</name>
</gene>
<dbReference type="EMBL" id="BKCJ011172344">
    <property type="protein sequence ID" value="GFC98470.1"/>
    <property type="molecule type" value="Genomic_DNA"/>
</dbReference>
<protein>
    <submittedName>
        <fullName evidence="1">Uncharacterized protein</fullName>
    </submittedName>
</protein>
<sequence>MPLGDHAAHWANYLGELVKELSLHYPFWRQMPPERKAGVVAKIGHLQKIYNGKKAALKERYWVPEEDGSYDLEGIKHARPSHISEADWDAQLSFWNVPKNLARAAQNKKTEQRARS</sequence>
<evidence type="ECO:0000313" key="1">
    <source>
        <dbReference type="EMBL" id="GFC98470.1"/>
    </source>
</evidence>
<reference evidence="1" key="1">
    <citation type="journal article" date="2019" name="Sci. Rep.">
        <title>Draft genome of Tanacetum cinerariifolium, the natural source of mosquito coil.</title>
        <authorList>
            <person name="Yamashiro T."/>
            <person name="Shiraishi A."/>
            <person name="Satake H."/>
            <person name="Nakayama K."/>
        </authorList>
    </citation>
    <scope>NUCLEOTIDE SEQUENCE</scope>
</reference>